<feature type="transmembrane region" description="Helical" evidence="1">
    <location>
        <begin position="25"/>
        <end position="44"/>
    </location>
</feature>
<protein>
    <submittedName>
        <fullName evidence="2">Uncharacterized membrane protein</fullName>
    </submittedName>
</protein>
<keyword evidence="3" id="KW-1185">Reference proteome</keyword>
<reference evidence="3" key="1">
    <citation type="submission" date="2016-10" db="EMBL/GenBank/DDBJ databases">
        <authorList>
            <person name="Varghese N."/>
            <person name="Submissions S."/>
        </authorList>
    </citation>
    <scope>NUCLEOTIDE SEQUENCE [LARGE SCALE GENOMIC DNA]</scope>
    <source>
        <strain evidence="3">CGMCC 1.3431</strain>
    </source>
</reference>
<proteinExistence type="predicted"/>
<name>A0A1G4RJB8_9CAUL</name>
<accession>A0A1G4RJB8</accession>
<sequence length="142" mass="15750">MTFLDHYAHPHLPNLALIGEVPPVIQIHLLAALAAFVIGTIQIFGPKGTGLHRILGWTWVIFMMTVAVSSLFIKIINHGQFSFIHILSGITLVAVPVLVYAARKKDIRTHRKQAINLYVGALLVAGLFTFLPGRLMWQMVFG</sequence>
<dbReference type="AlphaFoldDB" id="A0A1G4RJB8"/>
<keyword evidence="1" id="KW-0812">Transmembrane</keyword>
<dbReference type="Proteomes" id="UP000199150">
    <property type="component" value="Unassembled WGS sequence"/>
</dbReference>
<evidence type="ECO:0000313" key="2">
    <source>
        <dbReference type="EMBL" id="SCW57022.1"/>
    </source>
</evidence>
<feature type="transmembrane region" description="Helical" evidence="1">
    <location>
        <begin position="82"/>
        <end position="102"/>
    </location>
</feature>
<dbReference type="RefSeq" id="WP_090647075.1">
    <property type="nucleotide sequence ID" value="NZ_CBCRYE010000006.1"/>
</dbReference>
<feature type="transmembrane region" description="Helical" evidence="1">
    <location>
        <begin position="114"/>
        <end position="137"/>
    </location>
</feature>
<dbReference type="EMBL" id="FMTS01000002">
    <property type="protein sequence ID" value="SCW57022.1"/>
    <property type="molecule type" value="Genomic_DNA"/>
</dbReference>
<evidence type="ECO:0000313" key="3">
    <source>
        <dbReference type="Proteomes" id="UP000199150"/>
    </source>
</evidence>
<keyword evidence="1" id="KW-0472">Membrane</keyword>
<dbReference type="Pfam" id="PF10067">
    <property type="entry name" value="DUF2306"/>
    <property type="match status" value="1"/>
</dbReference>
<dbReference type="STRING" id="260084.SAMN02927928_1992"/>
<keyword evidence="1" id="KW-1133">Transmembrane helix</keyword>
<organism evidence="2 3">
    <name type="scientific">Asticcacaulis taihuensis</name>
    <dbReference type="NCBI Taxonomy" id="260084"/>
    <lineage>
        <taxon>Bacteria</taxon>
        <taxon>Pseudomonadati</taxon>
        <taxon>Pseudomonadota</taxon>
        <taxon>Alphaproteobacteria</taxon>
        <taxon>Caulobacterales</taxon>
        <taxon>Caulobacteraceae</taxon>
        <taxon>Asticcacaulis</taxon>
    </lineage>
</organism>
<dbReference type="InterPro" id="IPR018750">
    <property type="entry name" value="DUF2306_membrane"/>
</dbReference>
<feature type="transmembrane region" description="Helical" evidence="1">
    <location>
        <begin position="56"/>
        <end position="76"/>
    </location>
</feature>
<gene>
    <name evidence="2" type="ORF">SAMN02927928_1992</name>
</gene>
<dbReference type="OrthoDB" id="9815686at2"/>
<evidence type="ECO:0000256" key="1">
    <source>
        <dbReference type="SAM" id="Phobius"/>
    </source>
</evidence>